<evidence type="ECO:0000259" key="3">
    <source>
        <dbReference type="Pfam" id="PF00296"/>
    </source>
</evidence>
<keyword evidence="1" id="KW-0560">Oxidoreductase</keyword>
<dbReference type="PANTHER" id="PTHR30137">
    <property type="entry name" value="LUCIFERASE-LIKE MONOOXYGENASE"/>
    <property type="match status" value="1"/>
</dbReference>
<dbReference type="Gene3D" id="3.20.20.30">
    <property type="entry name" value="Luciferase-like domain"/>
    <property type="match status" value="1"/>
</dbReference>
<name>G7HX05_9CORY</name>
<accession>G7HX05</accession>
<reference evidence="4 5" key="1">
    <citation type="journal article" date="2012" name="J. Bacteriol.">
        <title>Genome Sequence of Corynebacterium casei UCMA 3821, Isolated from a Smear-Ripened Cheese.</title>
        <authorList>
            <person name="Monnet C."/>
            <person name="Loux V."/>
            <person name="Bento P."/>
            <person name="Gibrat J.F."/>
            <person name="Straub C."/>
            <person name="Bonnarme P."/>
            <person name="Landaud S."/>
            <person name="Irlinger F."/>
        </authorList>
    </citation>
    <scope>NUCLEOTIDE SEQUENCE [LARGE SCALE GENOMIC DNA]</scope>
    <source>
        <strain evidence="4 5">UCMA 3821</strain>
    </source>
</reference>
<dbReference type="AlphaFoldDB" id="G7HX05"/>
<sequence>MADTPNPMHDFGFDKGQGLEFGIYTLGDHLPNPNDGSRVSTKERVHEFIRYAQAAEQAGLDYFGLGESHQEFFASQAHAVILGAIAQATSTMRIGSSSTIISTSDPVRVYENFSTLDLISNGRIELVAGRASRVGLFELLGYDLRDYEELYEEKLELLLQINREESVTWSGQFRAPLNEAEVIPRPVEDRLRIWRPVGGAPGSAIKAGLAGVPMVMAHLGGTTSIFARTVDAYRQAAAHAGFDPATLPITTAGFFHVAETSQKALQNTYRYMNEGMIRTNGQGLSKQMYAQNIDPMSIANMGSPQQVIEKILHQHEVFGHQRYIGQIDFGGVPFDEVMKQIDIIGEEILPAIRKYTAAGAKAQDEEKDN</sequence>
<dbReference type="GO" id="GO:0004497">
    <property type="term" value="F:monooxygenase activity"/>
    <property type="evidence" value="ECO:0007669"/>
    <property type="project" value="UniProtKB-KW"/>
</dbReference>
<evidence type="ECO:0000313" key="5">
    <source>
        <dbReference type="Proteomes" id="UP000004840"/>
    </source>
</evidence>
<dbReference type="RefSeq" id="WP_006822241.1">
    <property type="nucleotide sequence ID" value="NZ_CAFW01000040.1"/>
</dbReference>
<proteinExistence type="predicted"/>
<dbReference type="GO" id="GO:0016705">
    <property type="term" value="F:oxidoreductase activity, acting on paired donors, with incorporation or reduction of molecular oxygen"/>
    <property type="evidence" value="ECO:0007669"/>
    <property type="project" value="InterPro"/>
</dbReference>
<evidence type="ECO:0000313" key="4">
    <source>
        <dbReference type="EMBL" id="CCE54720.1"/>
    </source>
</evidence>
<dbReference type="Proteomes" id="UP000004840">
    <property type="component" value="Unassembled WGS sequence"/>
</dbReference>
<organism evidence="4 5">
    <name type="scientific">Corynebacterium casei UCMA 3821</name>
    <dbReference type="NCBI Taxonomy" id="1110505"/>
    <lineage>
        <taxon>Bacteria</taxon>
        <taxon>Bacillati</taxon>
        <taxon>Actinomycetota</taxon>
        <taxon>Actinomycetes</taxon>
        <taxon>Mycobacteriales</taxon>
        <taxon>Corynebacteriaceae</taxon>
        <taxon>Corynebacterium</taxon>
    </lineage>
</organism>
<dbReference type="PANTHER" id="PTHR30137:SF8">
    <property type="entry name" value="BLR5498 PROTEIN"/>
    <property type="match status" value="1"/>
</dbReference>
<dbReference type="Pfam" id="PF00296">
    <property type="entry name" value="Bac_luciferase"/>
    <property type="match status" value="1"/>
</dbReference>
<keyword evidence="2 4" id="KW-0503">Monooxygenase</keyword>
<dbReference type="InterPro" id="IPR011251">
    <property type="entry name" value="Luciferase-like_dom"/>
</dbReference>
<dbReference type="GO" id="GO:0005829">
    <property type="term" value="C:cytosol"/>
    <property type="evidence" value="ECO:0007669"/>
    <property type="project" value="TreeGrafter"/>
</dbReference>
<evidence type="ECO:0000256" key="2">
    <source>
        <dbReference type="ARBA" id="ARBA00023033"/>
    </source>
</evidence>
<dbReference type="SUPFAM" id="SSF51679">
    <property type="entry name" value="Bacterial luciferase-like"/>
    <property type="match status" value="1"/>
</dbReference>
<evidence type="ECO:0000256" key="1">
    <source>
        <dbReference type="ARBA" id="ARBA00023002"/>
    </source>
</evidence>
<comment type="caution">
    <text evidence="4">The sequence shown here is derived from an EMBL/GenBank/DDBJ whole genome shotgun (WGS) entry which is preliminary data.</text>
</comment>
<protein>
    <submittedName>
        <fullName evidence="4">Putative luciferase-like monooxygenase</fullName>
    </submittedName>
</protein>
<gene>
    <name evidence="4" type="ORF">CCAS_05770</name>
</gene>
<dbReference type="InterPro" id="IPR036661">
    <property type="entry name" value="Luciferase-like_sf"/>
</dbReference>
<feature type="domain" description="Luciferase-like" evidence="3">
    <location>
        <begin position="20"/>
        <end position="318"/>
    </location>
</feature>
<dbReference type="EMBL" id="CAFW01000040">
    <property type="protein sequence ID" value="CCE54720.1"/>
    <property type="molecule type" value="Genomic_DNA"/>
</dbReference>
<dbReference type="InterPro" id="IPR050766">
    <property type="entry name" value="Bact_Lucif_Oxidored"/>
</dbReference>